<dbReference type="InterPro" id="IPR036390">
    <property type="entry name" value="WH_DNA-bd_sf"/>
</dbReference>
<dbReference type="SUPFAM" id="SSF53850">
    <property type="entry name" value="Periplasmic binding protein-like II"/>
    <property type="match status" value="1"/>
</dbReference>
<evidence type="ECO:0000256" key="1">
    <source>
        <dbReference type="ARBA" id="ARBA00009437"/>
    </source>
</evidence>
<comment type="similarity">
    <text evidence="1">Belongs to the LysR transcriptional regulatory family.</text>
</comment>
<dbReference type="eggNOG" id="COG0583">
    <property type="taxonomic scope" value="Bacteria"/>
</dbReference>
<feature type="domain" description="HTH lysR-type" evidence="5">
    <location>
        <begin position="4"/>
        <end position="61"/>
    </location>
</feature>
<dbReference type="InterPro" id="IPR037402">
    <property type="entry name" value="YidZ_PBP2"/>
</dbReference>
<dbReference type="RefSeq" id="WP_011400611.1">
    <property type="nucleotide sequence ID" value="NC_007645.1"/>
</dbReference>
<dbReference type="GO" id="GO:0003677">
    <property type="term" value="F:DNA binding"/>
    <property type="evidence" value="ECO:0007669"/>
    <property type="project" value="UniProtKB-KW"/>
</dbReference>
<dbReference type="InterPro" id="IPR000847">
    <property type="entry name" value="LysR_HTH_N"/>
</dbReference>
<dbReference type="SUPFAM" id="SSF46785">
    <property type="entry name" value="Winged helix' DNA-binding domain"/>
    <property type="match status" value="1"/>
</dbReference>
<keyword evidence="4" id="KW-0804">Transcription</keyword>
<dbReference type="PANTHER" id="PTHR30118:SF6">
    <property type="entry name" value="HTH-TYPE TRANSCRIPTIONAL REGULATOR LEUO"/>
    <property type="match status" value="1"/>
</dbReference>
<dbReference type="PRINTS" id="PR00039">
    <property type="entry name" value="HTHLYSR"/>
</dbReference>
<dbReference type="CDD" id="cd08417">
    <property type="entry name" value="PBP2_Nitroaromatics_like"/>
    <property type="match status" value="1"/>
</dbReference>
<reference evidence="6 7" key="1">
    <citation type="journal article" date="2005" name="Nucleic Acids Res.">
        <title>Genomic blueprint of Hahella chejuensis, a marine microbe producing an algicidal agent.</title>
        <authorList>
            <person name="Jeong H."/>
            <person name="Yim J.H."/>
            <person name="Lee C."/>
            <person name="Choi S.-H."/>
            <person name="Park Y.K."/>
            <person name="Yoon S.H."/>
            <person name="Hur C.-G."/>
            <person name="Kang H.-Y."/>
            <person name="Kim D."/>
            <person name="Lee H.H."/>
            <person name="Park K.H."/>
            <person name="Park S.-H."/>
            <person name="Park H.-S."/>
            <person name="Lee H.K."/>
            <person name="Oh T.K."/>
            <person name="Kim J.F."/>
        </authorList>
    </citation>
    <scope>NUCLEOTIDE SEQUENCE [LARGE SCALE GENOMIC DNA]</scope>
    <source>
        <strain evidence="6 7">KCTC 2396</strain>
    </source>
</reference>
<evidence type="ECO:0000256" key="3">
    <source>
        <dbReference type="ARBA" id="ARBA00023125"/>
    </source>
</evidence>
<proteinExistence type="inferred from homology"/>
<name>Q2S713_HAHCH</name>
<organism evidence="6 7">
    <name type="scientific">Hahella chejuensis (strain KCTC 2396)</name>
    <dbReference type="NCBI Taxonomy" id="349521"/>
    <lineage>
        <taxon>Bacteria</taxon>
        <taxon>Pseudomonadati</taxon>
        <taxon>Pseudomonadota</taxon>
        <taxon>Gammaproteobacteria</taxon>
        <taxon>Oceanospirillales</taxon>
        <taxon>Hahellaceae</taxon>
        <taxon>Hahella</taxon>
    </lineage>
</organism>
<evidence type="ECO:0000256" key="2">
    <source>
        <dbReference type="ARBA" id="ARBA00023015"/>
    </source>
</evidence>
<dbReference type="InterPro" id="IPR036388">
    <property type="entry name" value="WH-like_DNA-bd_sf"/>
</dbReference>
<protein>
    <submittedName>
        <fullName evidence="6">Transcriptional regulator</fullName>
    </submittedName>
</protein>
<dbReference type="Gene3D" id="1.10.10.10">
    <property type="entry name" value="Winged helix-like DNA-binding domain superfamily/Winged helix DNA-binding domain"/>
    <property type="match status" value="1"/>
</dbReference>
<sequence>MRNIDLNLLVIFDAIMTESSISGAAERLSMTQPAVSNAVARMRQVWNDPLFVKNGRGIQPTTHALSLWHQVSGPLIQLKDAVNPQDFDPSTTRRRFRVGMSDITTDLIWLPMRRMVETEAPNIDLHAVPANGNNSESILTNGEVDLIVGVMQEFRTSFRNDFLFESDYVCAMRKDHPLAAEPLTLEKYLKADHLLVSLTGEATGFVDITLSQQGLSRRVAMTVNHFASVPALLEGSDLISIVPNMVIAKGAKCGSLHVTKPPLEIRPTPVSMIWHARHDRDPGVLWLREKIKFFTIAEWLKYLPSCCPQVCHLHQWDDVAAEGEEVIMD</sequence>
<dbReference type="Pfam" id="PF03466">
    <property type="entry name" value="LysR_substrate"/>
    <property type="match status" value="1"/>
</dbReference>
<dbReference type="PROSITE" id="PS50931">
    <property type="entry name" value="HTH_LYSR"/>
    <property type="match status" value="1"/>
</dbReference>
<keyword evidence="3" id="KW-0238">DNA-binding</keyword>
<evidence type="ECO:0000256" key="4">
    <source>
        <dbReference type="ARBA" id="ARBA00023163"/>
    </source>
</evidence>
<dbReference type="Proteomes" id="UP000000238">
    <property type="component" value="Chromosome"/>
</dbReference>
<evidence type="ECO:0000313" key="7">
    <source>
        <dbReference type="Proteomes" id="UP000000238"/>
    </source>
</evidence>
<accession>Q2S713</accession>
<dbReference type="Gene3D" id="3.40.190.10">
    <property type="entry name" value="Periplasmic binding protein-like II"/>
    <property type="match status" value="2"/>
</dbReference>
<dbReference type="STRING" id="349521.HCH_06944"/>
<keyword evidence="7" id="KW-1185">Reference proteome</keyword>
<keyword evidence="2" id="KW-0805">Transcription regulation</keyword>
<dbReference type="Pfam" id="PF00126">
    <property type="entry name" value="HTH_1"/>
    <property type="match status" value="1"/>
</dbReference>
<dbReference type="EMBL" id="CP000155">
    <property type="protein sequence ID" value="ABC33561.1"/>
    <property type="molecule type" value="Genomic_DNA"/>
</dbReference>
<dbReference type="InterPro" id="IPR005119">
    <property type="entry name" value="LysR_subst-bd"/>
</dbReference>
<gene>
    <name evidence="6" type="ordered locus">HCH_06944</name>
</gene>
<dbReference type="PANTHER" id="PTHR30118">
    <property type="entry name" value="HTH-TYPE TRANSCRIPTIONAL REGULATOR LEUO-RELATED"/>
    <property type="match status" value="1"/>
</dbReference>
<evidence type="ECO:0000313" key="6">
    <source>
        <dbReference type="EMBL" id="ABC33561.1"/>
    </source>
</evidence>
<dbReference type="HOGENOM" id="CLU_039613_39_0_6"/>
<dbReference type="GO" id="GO:0003700">
    <property type="term" value="F:DNA-binding transcription factor activity"/>
    <property type="evidence" value="ECO:0007669"/>
    <property type="project" value="InterPro"/>
</dbReference>
<dbReference type="InterPro" id="IPR050389">
    <property type="entry name" value="LysR-type_TF"/>
</dbReference>
<dbReference type="AlphaFoldDB" id="Q2S713"/>
<evidence type="ECO:0000259" key="5">
    <source>
        <dbReference type="PROSITE" id="PS50931"/>
    </source>
</evidence>
<dbReference type="KEGG" id="hch:HCH_06944"/>
<dbReference type="OrthoDB" id="8839911at2"/>